<dbReference type="InterPro" id="IPR026841">
    <property type="entry name" value="Aur1/Ipt1"/>
</dbReference>
<feature type="transmembrane region" description="Helical" evidence="1">
    <location>
        <begin position="128"/>
        <end position="149"/>
    </location>
</feature>
<organism evidence="3 4">
    <name type="scientific">Syntrophotalea carbinolica (strain DSM 2380 / NBRC 103641 / GraBd1)</name>
    <name type="common">Pelobacter carbinolicus</name>
    <dbReference type="NCBI Taxonomy" id="338963"/>
    <lineage>
        <taxon>Bacteria</taxon>
        <taxon>Pseudomonadati</taxon>
        <taxon>Thermodesulfobacteriota</taxon>
        <taxon>Desulfuromonadia</taxon>
        <taxon>Desulfuromonadales</taxon>
        <taxon>Syntrophotaleaceae</taxon>
        <taxon>Syntrophotalea</taxon>
    </lineage>
</organism>
<evidence type="ECO:0000313" key="4">
    <source>
        <dbReference type="Proteomes" id="UP000002534"/>
    </source>
</evidence>
<feature type="transmembrane region" description="Helical" evidence="1">
    <location>
        <begin position="324"/>
        <end position="345"/>
    </location>
</feature>
<feature type="transmembrane region" description="Helical" evidence="1">
    <location>
        <begin position="351"/>
        <end position="369"/>
    </location>
</feature>
<keyword evidence="1" id="KW-1133">Transmembrane helix</keyword>
<dbReference type="Pfam" id="PF14378">
    <property type="entry name" value="PAP2_3"/>
    <property type="match status" value="1"/>
</dbReference>
<keyword evidence="3" id="KW-0378">Hydrolase</keyword>
<dbReference type="GO" id="GO:0016787">
    <property type="term" value="F:hydrolase activity"/>
    <property type="evidence" value="ECO:0007669"/>
    <property type="project" value="UniProtKB-KW"/>
</dbReference>
<dbReference type="Gene3D" id="1.20.144.10">
    <property type="entry name" value="Phosphatidic acid phosphatase type 2/haloperoxidase"/>
    <property type="match status" value="1"/>
</dbReference>
<keyword evidence="1" id="KW-0472">Membrane</keyword>
<keyword evidence="1" id="KW-0812">Transmembrane</keyword>
<accession>Q3A3Q5</accession>
<dbReference type="EMBL" id="CP000142">
    <property type="protein sequence ID" value="ABA89002.1"/>
    <property type="molecule type" value="Genomic_DNA"/>
</dbReference>
<feature type="transmembrane region" description="Helical" evidence="1">
    <location>
        <begin position="223"/>
        <end position="245"/>
    </location>
</feature>
<reference evidence="3 4" key="2">
    <citation type="journal article" date="2012" name="BMC Genomics">
        <title>The genome of Pelobacter carbinolicus reveals surprising metabolic capabilities and physiological features.</title>
        <authorList>
            <person name="Aklujkar M."/>
            <person name="Haveman S.A."/>
            <person name="Didonato R.Jr."/>
            <person name="Chertkov O."/>
            <person name="Han C.S."/>
            <person name="Land M.L."/>
            <person name="Brown P."/>
            <person name="Lovley D.R."/>
        </authorList>
    </citation>
    <scope>NUCLEOTIDE SEQUENCE [LARGE SCALE GENOMIC DNA]</scope>
    <source>
        <strain evidence="4">DSM 2380 / NBRC 103641 / GraBd1</strain>
    </source>
</reference>
<dbReference type="Proteomes" id="UP000002534">
    <property type="component" value="Chromosome"/>
</dbReference>
<dbReference type="AlphaFoldDB" id="Q3A3Q5"/>
<feature type="transmembrane region" description="Helical" evidence="1">
    <location>
        <begin position="47"/>
        <end position="67"/>
    </location>
</feature>
<evidence type="ECO:0000256" key="1">
    <source>
        <dbReference type="SAM" id="Phobius"/>
    </source>
</evidence>
<reference evidence="4" key="1">
    <citation type="submission" date="2005-10" db="EMBL/GenBank/DDBJ databases">
        <title>Complete sequence of Pelobacter carbinolicus DSM 2380.</title>
        <authorList>
            <person name="Copeland A."/>
            <person name="Lucas S."/>
            <person name="Lapidus A."/>
            <person name="Barry K."/>
            <person name="Detter J.C."/>
            <person name="Glavina T."/>
            <person name="Hammon N."/>
            <person name="Israni S."/>
            <person name="Pitluck S."/>
            <person name="Chertkov O."/>
            <person name="Schmutz J."/>
            <person name="Larimer F."/>
            <person name="Land M."/>
            <person name="Kyrpides N."/>
            <person name="Ivanova N."/>
            <person name="Richardson P."/>
        </authorList>
    </citation>
    <scope>NUCLEOTIDE SEQUENCE [LARGE SCALE GENOMIC DNA]</scope>
    <source>
        <strain evidence="4">DSM 2380 / NBRC 103641 / GraBd1</strain>
    </source>
</reference>
<dbReference type="RefSeq" id="WP_011341495.1">
    <property type="nucleotide sequence ID" value="NC_007498.2"/>
</dbReference>
<feature type="transmembrane region" description="Helical" evidence="1">
    <location>
        <begin position="293"/>
        <end position="317"/>
    </location>
</feature>
<evidence type="ECO:0000259" key="2">
    <source>
        <dbReference type="Pfam" id="PF14378"/>
    </source>
</evidence>
<dbReference type="OrthoDB" id="9816314at2"/>
<gene>
    <name evidence="3" type="ordered locus">Pcar_1759</name>
</gene>
<dbReference type="SUPFAM" id="SSF48317">
    <property type="entry name" value="Acid phosphatase/Vanadium-dependent haloperoxidase"/>
    <property type="match status" value="1"/>
</dbReference>
<proteinExistence type="predicted"/>
<feature type="transmembrane region" description="Helical" evidence="1">
    <location>
        <begin position="74"/>
        <end position="92"/>
    </location>
</feature>
<dbReference type="KEGG" id="pca:Pcar_1759"/>
<dbReference type="STRING" id="338963.Pcar_1759"/>
<dbReference type="GO" id="GO:0016020">
    <property type="term" value="C:membrane"/>
    <property type="evidence" value="ECO:0007669"/>
    <property type="project" value="UniProtKB-SubCell"/>
</dbReference>
<keyword evidence="4" id="KW-1185">Reference proteome</keyword>
<name>Q3A3Q5_SYNC1</name>
<protein>
    <submittedName>
        <fullName evidence="3">Hydrolase, PAP2-like superfamily</fullName>
    </submittedName>
</protein>
<dbReference type="eggNOG" id="COG0671">
    <property type="taxonomic scope" value="Bacteria"/>
</dbReference>
<sequence length="403" mass="46592">MRNYIAEILKGNRGYQTKEDIPAVGVILQHLKRIVFCFKGSLLENAILIYICFFYYMLTFVVGAFLGHRITAKIDFYYFIFFQYFIAFFFLLWSAETIYYLIKNLDMGFSGIPLIWSSSRKKYLNKETISRFLVIYSIIPLFMCSYCSLKQTIPLFHKFSFDIFLYNLDKAIHFHHSPWEILHPILGHPIITRIIDFSYLAWGSIFVYSMLYMACHKDRRLRLQFFISLSLCWVVIGNLLAILLASAGPCYFSEVTGVTPSPYAGLFEYLRSIPDLKVVFNQELLWRAFKAGIYMPLGGISAMPSMHVSIAVLLALLYRNFNRWAGWLLTVFAIVIGVGSIHLGWHYAIDGYVSTLLTILIWNAVGACFRKGVRCREKSQHSFPEGTVRIDLDSGKEDNEPQH</sequence>
<feature type="transmembrane region" description="Helical" evidence="1">
    <location>
        <begin position="190"/>
        <end position="211"/>
    </location>
</feature>
<evidence type="ECO:0000313" key="3">
    <source>
        <dbReference type="EMBL" id="ABA89002.1"/>
    </source>
</evidence>
<dbReference type="HOGENOM" id="CLU_052953_0_0_7"/>
<feature type="domain" description="Inositolphosphotransferase Aur1/Ipt1" evidence="2">
    <location>
        <begin position="165"/>
        <end position="362"/>
    </location>
</feature>
<dbReference type="InterPro" id="IPR036938">
    <property type="entry name" value="PAP2/HPO_sf"/>
</dbReference>